<protein>
    <submittedName>
        <fullName evidence="4">Hsp20/alpha crystallin family protein</fullName>
    </submittedName>
</protein>
<organism evidence="4 5">
    <name type="scientific">Niastella caeni</name>
    <dbReference type="NCBI Taxonomy" id="2569763"/>
    <lineage>
        <taxon>Bacteria</taxon>
        <taxon>Pseudomonadati</taxon>
        <taxon>Bacteroidota</taxon>
        <taxon>Chitinophagia</taxon>
        <taxon>Chitinophagales</taxon>
        <taxon>Chitinophagaceae</taxon>
        <taxon>Niastella</taxon>
    </lineage>
</organism>
<gene>
    <name evidence="4" type="ORF">FAM09_13660</name>
</gene>
<proteinExistence type="inferred from homology"/>
<evidence type="ECO:0000313" key="5">
    <source>
        <dbReference type="Proteomes" id="UP000306918"/>
    </source>
</evidence>
<sequence length="150" mass="17253">MQSQVATVVKNPKYHYTAASIYPGIYQPVFTKEQEQLKIKGSKPPVNIIGFSDYYQIEMPAPGFRKEDFFIKTQGCSLVIVAYKKCCDATNEAHYHHHGFHCRYISRSVELPGDADTEFGTAEYKNGILYIYLYKTNYPVQNAQNFIIVY</sequence>
<dbReference type="Pfam" id="PF00011">
    <property type="entry name" value="HSP20"/>
    <property type="match status" value="1"/>
</dbReference>
<dbReference type="RefSeq" id="WP_136577677.1">
    <property type="nucleotide sequence ID" value="NZ_STFF01000003.1"/>
</dbReference>
<dbReference type="InterPro" id="IPR008978">
    <property type="entry name" value="HSP20-like_chaperone"/>
</dbReference>
<dbReference type="EMBL" id="STFF01000003">
    <property type="protein sequence ID" value="THU39545.1"/>
    <property type="molecule type" value="Genomic_DNA"/>
</dbReference>
<dbReference type="PROSITE" id="PS01031">
    <property type="entry name" value="SHSP"/>
    <property type="match status" value="1"/>
</dbReference>
<evidence type="ECO:0000256" key="1">
    <source>
        <dbReference type="PROSITE-ProRule" id="PRU00285"/>
    </source>
</evidence>
<dbReference type="InterPro" id="IPR002068">
    <property type="entry name" value="A-crystallin/Hsp20_dom"/>
</dbReference>
<comment type="similarity">
    <text evidence="1 2">Belongs to the small heat shock protein (HSP20) family.</text>
</comment>
<name>A0A4S8HVV0_9BACT</name>
<dbReference type="Proteomes" id="UP000306918">
    <property type="component" value="Unassembled WGS sequence"/>
</dbReference>
<dbReference type="CDD" id="cd06464">
    <property type="entry name" value="ACD_sHsps-like"/>
    <property type="match status" value="1"/>
</dbReference>
<dbReference type="AlphaFoldDB" id="A0A4S8HVV0"/>
<accession>A0A4S8HVV0</accession>
<dbReference type="Gene3D" id="2.60.40.790">
    <property type="match status" value="1"/>
</dbReference>
<reference evidence="4 5" key="1">
    <citation type="submission" date="2019-04" db="EMBL/GenBank/DDBJ databases">
        <title>Niastella caeni sp. nov., isolated from activated sludge.</title>
        <authorList>
            <person name="Sheng M."/>
        </authorList>
    </citation>
    <scope>NUCLEOTIDE SEQUENCE [LARGE SCALE GENOMIC DNA]</scope>
    <source>
        <strain evidence="4 5">HX-2-15</strain>
    </source>
</reference>
<comment type="caution">
    <text evidence="4">The sequence shown here is derived from an EMBL/GenBank/DDBJ whole genome shotgun (WGS) entry which is preliminary data.</text>
</comment>
<evidence type="ECO:0000259" key="3">
    <source>
        <dbReference type="PROSITE" id="PS01031"/>
    </source>
</evidence>
<dbReference type="SUPFAM" id="SSF49764">
    <property type="entry name" value="HSP20-like chaperones"/>
    <property type="match status" value="1"/>
</dbReference>
<keyword evidence="5" id="KW-1185">Reference proteome</keyword>
<dbReference type="OrthoDB" id="668901at2"/>
<feature type="domain" description="SHSP" evidence="3">
    <location>
        <begin position="37"/>
        <end position="150"/>
    </location>
</feature>
<evidence type="ECO:0000256" key="2">
    <source>
        <dbReference type="RuleBase" id="RU003616"/>
    </source>
</evidence>
<evidence type="ECO:0000313" key="4">
    <source>
        <dbReference type="EMBL" id="THU39545.1"/>
    </source>
</evidence>